<dbReference type="AlphaFoldDB" id="A0A835ZDJ2"/>
<dbReference type="EMBL" id="JAFCMP010000035">
    <property type="protein sequence ID" value="KAG5190349.1"/>
    <property type="molecule type" value="Genomic_DNA"/>
</dbReference>
<accession>A0A835ZDJ2</accession>
<comment type="caution">
    <text evidence="1">The sequence shown here is derived from an EMBL/GenBank/DDBJ whole genome shotgun (WGS) entry which is preliminary data.</text>
</comment>
<sequence length="235" mass="23741">MARVAVCGRAGPAPTRIRQCGPNGGAPPLRFDVVIGSCTVARTKLPYSSGCWPGLYARILADDYNPLHGDNSGNTAYLRDVAAVDEALVGAHPSGTPGKESAYCVSSPCTAFHFDAGTSFGNVRRGVSARTAGTAACAACSSTCTASVNARSTSAAACIIGATARAASTTAWAARGPLHGAAHRRRRLPRSAAAGAISATTRAACTRAVIIAVHASGLLCSAAHCRDLLPSALCC</sequence>
<organism evidence="1 2">
    <name type="scientific">Tribonema minus</name>
    <dbReference type="NCBI Taxonomy" id="303371"/>
    <lineage>
        <taxon>Eukaryota</taxon>
        <taxon>Sar</taxon>
        <taxon>Stramenopiles</taxon>
        <taxon>Ochrophyta</taxon>
        <taxon>PX clade</taxon>
        <taxon>Xanthophyceae</taxon>
        <taxon>Tribonematales</taxon>
        <taxon>Tribonemataceae</taxon>
        <taxon>Tribonema</taxon>
    </lineage>
</organism>
<gene>
    <name evidence="1" type="ORF">JKP88DRAFT_299035</name>
</gene>
<proteinExistence type="predicted"/>
<name>A0A835ZDJ2_9STRA</name>
<protein>
    <submittedName>
        <fullName evidence="1">Uncharacterized protein</fullName>
    </submittedName>
</protein>
<evidence type="ECO:0000313" key="2">
    <source>
        <dbReference type="Proteomes" id="UP000664859"/>
    </source>
</evidence>
<evidence type="ECO:0000313" key="1">
    <source>
        <dbReference type="EMBL" id="KAG5190349.1"/>
    </source>
</evidence>
<keyword evidence="2" id="KW-1185">Reference proteome</keyword>
<dbReference type="Proteomes" id="UP000664859">
    <property type="component" value="Unassembled WGS sequence"/>
</dbReference>
<reference evidence="1" key="1">
    <citation type="submission" date="2021-02" db="EMBL/GenBank/DDBJ databases">
        <title>First Annotated Genome of the Yellow-green Alga Tribonema minus.</title>
        <authorList>
            <person name="Mahan K.M."/>
        </authorList>
    </citation>
    <scope>NUCLEOTIDE SEQUENCE</scope>
    <source>
        <strain evidence="1">UTEX B ZZ1240</strain>
    </source>
</reference>